<evidence type="ECO:0000256" key="1">
    <source>
        <dbReference type="ARBA" id="ARBA00004141"/>
    </source>
</evidence>
<sequence>MTLRAKLIVLVTGLLVMMLGLGINSLTRLASTNAAFATTYKDRVVPLDQLKVVADMYAVNIVDTTHKANHQTITAAAARTAVAEANKQIRANWQAYAATELTAEEKQLVAEAETAMKAADMAVAKLDQLLAAGDTTGLDAFARTDLYPAIDPISGSISKLVELQLKEARKNYGSAQDDYAQTRMVTWITLLAAMVIAGGVSAWLLNGMNRKIGTLRETLRQARDKRDLTLRVPVTANDEIDSIARAYNTLADNMQTLVQAVAKAVDTVNHEAEQLANTTQQVALASNAGSEATSAMAAAVEQVTVSIAHVADNAHEAHELGATSRQQAASGADQIRATVSHMQAIDRAVSEAAGKVTTLGQDAQRITSVVSVIKDVADQTNLLALNAAIEAARAGEQGRGFAVVADEVRKLAERTANATIDIQQMVTQIGGNSEQAVGAMNTTVERAHECAELASRAGLSIAAITEGVDASEQAVANIAESLNEHKAGTQQIAQQVEKVAQISEENTAAVAAMNQTASMLGRLTHELCGEVNQFRYDAR</sequence>
<dbReference type="InterPro" id="IPR003660">
    <property type="entry name" value="HAMP_dom"/>
</dbReference>
<dbReference type="SMART" id="SM00304">
    <property type="entry name" value="HAMP"/>
    <property type="match status" value="1"/>
</dbReference>
<dbReference type="InterPro" id="IPR004089">
    <property type="entry name" value="MCPsignal_dom"/>
</dbReference>
<feature type="transmembrane region" description="Helical" evidence="8">
    <location>
        <begin position="184"/>
        <end position="206"/>
    </location>
</feature>
<evidence type="ECO:0000313" key="12">
    <source>
        <dbReference type="Proteomes" id="UP001156706"/>
    </source>
</evidence>
<dbReference type="CDD" id="cd06225">
    <property type="entry name" value="HAMP"/>
    <property type="match status" value="1"/>
</dbReference>
<protein>
    <submittedName>
        <fullName evidence="11">Methyl-accepting chemotaxis protein</fullName>
    </submittedName>
</protein>
<evidence type="ECO:0000256" key="6">
    <source>
        <dbReference type="ARBA" id="ARBA00029447"/>
    </source>
</evidence>
<keyword evidence="2 8" id="KW-0812">Transmembrane</keyword>
<dbReference type="SMART" id="SM00283">
    <property type="entry name" value="MA"/>
    <property type="match status" value="1"/>
</dbReference>
<dbReference type="PRINTS" id="PR00260">
    <property type="entry name" value="CHEMTRNSDUCR"/>
</dbReference>
<dbReference type="Proteomes" id="UP001156706">
    <property type="component" value="Unassembled WGS sequence"/>
</dbReference>
<dbReference type="Pfam" id="PF00672">
    <property type="entry name" value="HAMP"/>
    <property type="match status" value="1"/>
</dbReference>
<comment type="caution">
    <text evidence="11">The sequence shown here is derived from an EMBL/GenBank/DDBJ whole genome shotgun (WGS) entry which is preliminary data.</text>
</comment>
<evidence type="ECO:0000259" key="9">
    <source>
        <dbReference type="PROSITE" id="PS50111"/>
    </source>
</evidence>
<name>A0ABQ5YLC1_9NEIS</name>
<reference evidence="12" key="1">
    <citation type="journal article" date="2019" name="Int. J. Syst. Evol. Microbiol.">
        <title>The Global Catalogue of Microorganisms (GCM) 10K type strain sequencing project: providing services to taxonomists for standard genome sequencing and annotation.</title>
        <authorList>
            <consortium name="The Broad Institute Genomics Platform"/>
            <consortium name="The Broad Institute Genome Sequencing Center for Infectious Disease"/>
            <person name="Wu L."/>
            <person name="Ma J."/>
        </authorList>
    </citation>
    <scope>NUCLEOTIDE SEQUENCE [LARGE SCALE GENOMIC DNA]</scope>
    <source>
        <strain evidence="12">NBRC 110044</strain>
    </source>
</reference>
<proteinExistence type="inferred from homology"/>
<comment type="similarity">
    <text evidence="6">Belongs to the methyl-accepting chemotaxis (MCP) protein family.</text>
</comment>
<evidence type="ECO:0000256" key="5">
    <source>
        <dbReference type="ARBA" id="ARBA00023224"/>
    </source>
</evidence>
<dbReference type="EMBL" id="BSOG01000005">
    <property type="protein sequence ID" value="GLR14749.1"/>
    <property type="molecule type" value="Genomic_DNA"/>
</dbReference>
<dbReference type="PANTHER" id="PTHR32089:SF119">
    <property type="entry name" value="METHYL-ACCEPTING CHEMOTAXIS PROTEIN CTPL"/>
    <property type="match status" value="1"/>
</dbReference>
<organism evidence="11 12">
    <name type="scientific">Chitinimonas prasina</name>
    <dbReference type="NCBI Taxonomy" id="1434937"/>
    <lineage>
        <taxon>Bacteria</taxon>
        <taxon>Pseudomonadati</taxon>
        <taxon>Pseudomonadota</taxon>
        <taxon>Betaproteobacteria</taxon>
        <taxon>Neisseriales</taxon>
        <taxon>Chitinibacteraceae</taxon>
        <taxon>Chitinimonas</taxon>
    </lineage>
</organism>
<dbReference type="Pfam" id="PF12729">
    <property type="entry name" value="4HB_MCP_1"/>
    <property type="match status" value="1"/>
</dbReference>
<gene>
    <name evidence="11" type="primary">mcp40H-26</name>
    <name evidence="11" type="ORF">GCM10007907_35390</name>
</gene>
<evidence type="ECO:0000313" key="11">
    <source>
        <dbReference type="EMBL" id="GLR14749.1"/>
    </source>
</evidence>
<feature type="domain" description="HAMP" evidence="10">
    <location>
        <begin position="206"/>
        <end position="259"/>
    </location>
</feature>
<dbReference type="SUPFAM" id="SSF58104">
    <property type="entry name" value="Methyl-accepting chemotaxis protein (MCP) signaling domain"/>
    <property type="match status" value="1"/>
</dbReference>
<dbReference type="PROSITE" id="PS50111">
    <property type="entry name" value="CHEMOTAXIS_TRANSDUC_2"/>
    <property type="match status" value="1"/>
</dbReference>
<evidence type="ECO:0000256" key="3">
    <source>
        <dbReference type="ARBA" id="ARBA00022989"/>
    </source>
</evidence>
<keyword evidence="4 8" id="KW-0472">Membrane</keyword>
<keyword evidence="5 7" id="KW-0807">Transducer</keyword>
<evidence type="ECO:0000259" key="10">
    <source>
        <dbReference type="PROSITE" id="PS50885"/>
    </source>
</evidence>
<dbReference type="CDD" id="cd11386">
    <property type="entry name" value="MCP_signal"/>
    <property type="match status" value="1"/>
</dbReference>
<evidence type="ECO:0000256" key="8">
    <source>
        <dbReference type="SAM" id="Phobius"/>
    </source>
</evidence>
<evidence type="ECO:0000256" key="2">
    <source>
        <dbReference type="ARBA" id="ARBA00022692"/>
    </source>
</evidence>
<keyword evidence="3 8" id="KW-1133">Transmembrane helix</keyword>
<dbReference type="PANTHER" id="PTHR32089">
    <property type="entry name" value="METHYL-ACCEPTING CHEMOTAXIS PROTEIN MCPB"/>
    <property type="match status" value="1"/>
</dbReference>
<accession>A0ABQ5YLC1</accession>
<evidence type="ECO:0000256" key="4">
    <source>
        <dbReference type="ARBA" id="ARBA00023136"/>
    </source>
</evidence>
<dbReference type="PROSITE" id="PS50885">
    <property type="entry name" value="HAMP"/>
    <property type="match status" value="1"/>
</dbReference>
<dbReference type="Pfam" id="PF00015">
    <property type="entry name" value="MCPsignal"/>
    <property type="match status" value="1"/>
</dbReference>
<dbReference type="Gene3D" id="1.10.287.950">
    <property type="entry name" value="Methyl-accepting chemotaxis protein"/>
    <property type="match status" value="1"/>
</dbReference>
<evidence type="ECO:0000256" key="7">
    <source>
        <dbReference type="PROSITE-ProRule" id="PRU00284"/>
    </source>
</evidence>
<feature type="domain" description="Methyl-accepting transducer" evidence="9">
    <location>
        <begin position="264"/>
        <end position="500"/>
    </location>
</feature>
<comment type="subcellular location">
    <subcellularLocation>
        <location evidence="1">Membrane</location>
        <topology evidence="1">Multi-pass membrane protein</topology>
    </subcellularLocation>
</comment>
<dbReference type="InterPro" id="IPR004090">
    <property type="entry name" value="Chemotax_Me-accpt_rcpt"/>
</dbReference>
<dbReference type="InterPro" id="IPR024478">
    <property type="entry name" value="HlyB_4HB_MCP"/>
</dbReference>
<dbReference type="RefSeq" id="WP_284197818.1">
    <property type="nucleotide sequence ID" value="NZ_BSOG01000005.1"/>
</dbReference>
<keyword evidence="12" id="KW-1185">Reference proteome</keyword>